<proteinExistence type="predicted"/>
<sequence length="168" mass="18596">MIEGNHDLRPRAYLAKYAPALAESRDFDLDQLLDFQAYDVTLIKGFYDITQDWTITHGHLGFSISHIAGRTAQNAANKIGKSVAMGHTHRLAISRESFGYQGKISTLTGFEVGHLCDLKKAHYLKNGGANWQQGFGVLDIDGSYVHPQGIPIHKDKTFSVDGFKYGGK</sequence>
<organism evidence="1">
    <name type="scientific">Nonomuraea gerenzanensis</name>
    <dbReference type="NCBI Taxonomy" id="93944"/>
    <lineage>
        <taxon>Bacteria</taxon>
        <taxon>Bacillati</taxon>
        <taxon>Actinomycetota</taxon>
        <taxon>Actinomycetes</taxon>
        <taxon>Streptosporangiales</taxon>
        <taxon>Streptosporangiaceae</taxon>
        <taxon>Nonomuraea</taxon>
    </lineage>
</organism>
<dbReference type="AlphaFoldDB" id="A0A1M4DVM6"/>
<gene>
    <name evidence="1" type="ORF">BN4615_P107</name>
</gene>
<dbReference type="EMBL" id="LT559118">
    <property type="protein sequence ID" value="SBO90593.1"/>
    <property type="molecule type" value="Genomic_DNA"/>
</dbReference>
<reference evidence="1" key="1">
    <citation type="submission" date="2016-04" db="EMBL/GenBank/DDBJ databases">
        <authorList>
            <person name="Evans L.H."/>
            <person name="Alamgir A."/>
            <person name="Owens N."/>
            <person name="Weber N.D."/>
            <person name="Virtaneva K."/>
            <person name="Barbian K."/>
            <person name="Babar A."/>
            <person name="Rosenke K."/>
        </authorList>
    </citation>
    <scope>NUCLEOTIDE SEQUENCE</scope>
    <source>
        <strain evidence="1">Nono1</strain>
    </source>
</reference>
<dbReference type="InterPro" id="IPR029052">
    <property type="entry name" value="Metallo-depent_PP-like"/>
</dbReference>
<name>A0A1M4DVM6_9ACTN</name>
<protein>
    <submittedName>
        <fullName evidence="1">Phage protein</fullName>
    </submittedName>
</protein>
<evidence type="ECO:0000313" key="1">
    <source>
        <dbReference type="EMBL" id="SBO90593.1"/>
    </source>
</evidence>
<dbReference type="SUPFAM" id="SSF56300">
    <property type="entry name" value="Metallo-dependent phosphatases"/>
    <property type="match status" value="1"/>
</dbReference>
<accession>A0A1M4DVM6</accession>